<dbReference type="InterPro" id="IPR014718">
    <property type="entry name" value="GH-type_carb-bd"/>
</dbReference>
<accession>A0ABU1BRH6</accession>
<dbReference type="RefSeq" id="WP_338437487.1">
    <property type="nucleotide sequence ID" value="NZ_JAUYVH010000010.1"/>
</dbReference>
<dbReference type="Proteomes" id="UP001225596">
    <property type="component" value="Unassembled WGS sequence"/>
</dbReference>
<gene>
    <name evidence="1" type="ORF">Q8A64_14150</name>
</gene>
<protein>
    <submittedName>
        <fullName evidence="1">Aldose 1-epimerase</fullName>
    </submittedName>
</protein>
<comment type="caution">
    <text evidence="1">The sequence shown here is derived from an EMBL/GenBank/DDBJ whole genome shotgun (WGS) entry which is preliminary data.</text>
</comment>
<dbReference type="EMBL" id="JAUYVH010000010">
    <property type="protein sequence ID" value="MDQ9171552.1"/>
    <property type="molecule type" value="Genomic_DNA"/>
</dbReference>
<dbReference type="Pfam" id="PF01263">
    <property type="entry name" value="Aldose_epim"/>
    <property type="match status" value="1"/>
</dbReference>
<reference evidence="1 2" key="1">
    <citation type="submission" date="2023-08" db="EMBL/GenBank/DDBJ databases">
        <title>Oxalobacteraceae gen .nov., isolated from river sludge outside the plant.</title>
        <authorList>
            <person name="Zhao S.Y."/>
        </authorList>
    </citation>
    <scope>NUCLEOTIDE SEQUENCE [LARGE SCALE GENOMIC DNA]</scope>
    <source>
        <strain evidence="1 2">R-40</strain>
    </source>
</reference>
<sequence>MEHEIITLENDQSRLQLIPALGGSVAAWDWKLPQGWTPLFRPWDRKTEDRYTFSCFPLVPWSNRITQGGFEHEGKFHPIKLNRRDEAYPIHGDGWLQDWTLSESNRYAITLALESNKFDGDPYHYSATQTFRLLPDGLAIDLIVTHRGDDSLPYGLGLHPYFPKNGATRLCFKSNGVWLAGEDPIPVGYSKELPATFDYNRSAALEGPLIDHCFDGWDGKAEIIYPDRGIALTMLMENSPGYTLMYRPPQYDYFCLEPITQPIDAFHMPGRPGLAVLAKDQSFGLHATFLVSPVNGDSRSSAR</sequence>
<organism evidence="1 2">
    <name type="scientific">Keguizhuia sedimenti</name>
    <dbReference type="NCBI Taxonomy" id="3064264"/>
    <lineage>
        <taxon>Bacteria</taxon>
        <taxon>Pseudomonadati</taxon>
        <taxon>Pseudomonadota</taxon>
        <taxon>Betaproteobacteria</taxon>
        <taxon>Burkholderiales</taxon>
        <taxon>Oxalobacteraceae</taxon>
        <taxon>Keguizhuia</taxon>
    </lineage>
</organism>
<keyword evidence="2" id="KW-1185">Reference proteome</keyword>
<dbReference type="InterPro" id="IPR011013">
    <property type="entry name" value="Gal_mutarotase_sf_dom"/>
</dbReference>
<name>A0ABU1BRH6_9BURK</name>
<dbReference type="CDD" id="cd09021">
    <property type="entry name" value="Aldose_epim_Ec_YphB"/>
    <property type="match status" value="1"/>
</dbReference>
<proteinExistence type="predicted"/>
<dbReference type="SUPFAM" id="SSF74650">
    <property type="entry name" value="Galactose mutarotase-like"/>
    <property type="match status" value="1"/>
</dbReference>
<dbReference type="Gene3D" id="2.70.98.10">
    <property type="match status" value="1"/>
</dbReference>
<evidence type="ECO:0000313" key="2">
    <source>
        <dbReference type="Proteomes" id="UP001225596"/>
    </source>
</evidence>
<dbReference type="InterPro" id="IPR008183">
    <property type="entry name" value="Aldose_1/G6P_1-epimerase"/>
</dbReference>
<evidence type="ECO:0000313" key="1">
    <source>
        <dbReference type="EMBL" id="MDQ9171552.1"/>
    </source>
</evidence>